<evidence type="ECO:0000256" key="1">
    <source>
        <dbReference type="SAM" id="Phobius"/>
    </source>
</evidence>
<name>A0A9C7QWD8_9GAMM</name>
<feature type="transmembrane region" description="Helical" evidence="1">
    <location>
        <begin position="12"/>
        <end position="29"/>
    </location>
</feature>
<feature type="transmembrane region" description="Helical" evidence="1">
    <location>
        <begin position="167"/>
        <end position="189"/>
    </location>
</feature>
<dbReference type="Proteomes" id="UP000262210">
    <property type="component" value="Unassembled WGS sequence"/>
</dbReference>
<keyword evidence="1" id="KW-0472">Membrane</keyword>
<proteinExistence type="predicted"/>
<gene>
    <name evidence="2" type="ORF">DHV72_11035</name>
</gene>
<dbReference type="AlphaFoldDB" id="A0A9C7QWD8"/>
<organism evidence="2 3">
    <name type="scientific">Serratia grimesii</name>
    <dbReference type="NCBI Taxonomy" id="82995"/>
    <lineage>
        <taxon>Bacteria</taxon>
        <taxon>Pseudomonadati</taxon>
        <taxon>Pseudomonadota</taxon>
        <taxon>Gammaproteobacteria</taxon>
        <taxon>Enterobacterales</taxon>
        <taxon>Yersiniaceae</taxon>
        <taxon>Serratia</taxon>
    </lineage>
</organism>
<evidence type="ECO:0000313" key="2">
    <source>
        <dbReference type="EMBL" id="HCK00547.1"/>
    </source>
</evidence>
<reference evidence="2 3" key="1">
    <citation type="journal article" date="2018" name="Nat. Biotechnol.">
        <title>A standardized bacterial taxonomy based on genome phylogeny substantially revises the tree of life.</title>
        <authorList>
            <person name="Parks D.H."/>
            <person name="Chuvochina M."/>
            <person name="Waite D.W."/>
            <person name="Rinke C."/>
            <person name="Skarshewski A."/>
            <person name="Chaumeil P.A."/>
            <person name="Hugenholtz P."/>
        </authorList>
    </citation>
    <scope>NUCLEOTIDE SEQUENCE [LARGE SCALE GENOMIC DNA]</scope>
    <source>
        <strain evidence="2">UBA11264</strain>
    </source>
</reference>
<protein>
    <submittedName>
        <fullName evidence="2">Uncharacterized protein</fullName>
    </submittedName>
</protein>
<comment type="caution">
    <text evidence="2">The sequence shown here is derived from an EMBL/GenBank/DDBJ whole genome shotgun (WGS) entry which is preliminary data.</text>
</comment>
<evidence type="ECO:0000313" key="3">
    <source>
        <dbReference type="Proteomes" id="UP000262210"/>
    </source>
</evidence>
<dbReference type="EMBL" id="DPSM01000015">
    <property type="protein sequence ID" value="HCK00547.1"/>
    <property type="molecule type" value="Genomic_DNA"/>
</dbReference>
<keyword evidence="1" id="KW-1133">Transmembrane helix</keyword>
<accession>A0A9C7QWD8</accession>
<dbReference type="RefSeq" id="WP_261452854.1">
    <property type="nucleotide sequence ID" value="NZ_CAMIRE010000001.1"/>
</dbReference>
<feature type="transmembrane region" description="Helical" evidence="1">
    <location>
        <begin position="126"/>
        <end position="147"/>
    </location>
</feature>
<sequence>MFDISAADILKGVFLPLITLFIAIVKTPFRIRQENHGKLRALIEAVESNKGERIQLLLFRDYMRSKNASLLELQQLLALPDAIRALELYRFTHSQQQILRVTPNGFMLSPRADNGFKRFLLSCRYFVQYLFFVSLLVLLPALAQLGMQRLGVIITPSSVSFLPGAKIANYGQLLFPVLLFLMTMGWLLYMTFKQLSQAGNTGAETRFFRYYQQALEASKARELLKQLREFLGTAAG</sequence>
<keyword evidence="1" id="KW-0812">Transmembrane</keyword>